<gene>
    <name evidence="1" type="ORF">NYR54_12195</name>
</gene>
<organism evidence="1 2">
    <name type="scientific">Chelativorans petroleitrophicus</name>
    <dbReference type="NCBI Taxonomy" id="2975484"/>
    <lineage>
        <taxon>Bacteria</taxon>
        <taxon>Pseudomonadati</taxon>
        <taxon>Pseudomonadota</taxon>
        <taxon>Alphaproteobacteria</taxon>
        <taxon>Hyphomicrobiales</taxon>
        <taxon>Phyllobacteriaceae</taxon>
        <taxon>Chelativorans</taxon>
    </lineage>
</organism>
<dbReference type="Proteomes" id="UP001149009">
    <property type="component" value="Unassembled WGS sequence"/>
</dbReference>
<dbReference type="RefSeq" id="WP_261515939.1">
    <property type="nucleotide sequence ID" value="NZ_JAODNV010000012.1"/>
</dbReference>
<sequence>MVVTGDRPSPAGTGLLARTRMLLLEAAKRLYVRQETSRIDKVEGLARFAHTRAAFVAQKKLYGYLKARMGTRYPIMFKDEVFMQSVDLAKWHVFAACLSDIAIHAAARVMPEGRLTESESEALARHCHEAGLAANAEGIPDDTLVSQWKEAFAHRLAGTNWQRLAAGGDAMTESPKALYVWAPIEDSLKRLDREIVENSIRFAWAEIIRDFRKRAVPAEIAADFRQREFAKL</sequence>
<name>A0A9X2X9P6_9HYPH</name>
<proteinExistence type="predicted"/>
<evidence type="ECO:0000313" key="2">
    <source>
        <dbReference type="Proteomes" id="UP001149009"/>
    </source>
</evidence>
<reference evidence="1" key="1">
    <citation type="submission" date="2022-08" db="EMBL/GenBank/DDBJ databases">
        <title>Chelativorans sichuanense sp. nov., a paraffin oil-degrading bacterium isolated from a mixture of oil-based drill cuttings and paddy soil.</title>
        <authorList>
            <person name="Yu J."/>
            <person name="Liu H."/>
            <person name="Chen Q."/>
        </authorList>
    </citation>
    <scope>NUCLEOTIDE SEQUENCE</scope>
    <source>
        <strain evidence="1">SCAU 2101</strain>
    </source>
</reference>
<comment type="caution">
    <text evidence="1">The sequence shown here is derived from an EMBL/GenBank/DDBJ whole genome shotgun (WGS) entry which is preliminary data.</text>
</comment>
<dbReference type="EMBL" id="JAODNV010000012">
    <property type="protein sequence ID" value="MCT8991044.1"/>
    <property type="molecule type" value="Genomic_DNA"/>
</dbReference>
<protein>
    <recommendedName>
        <fullName evidence="3">Esterase</fullName>
    </recommendedName>
</protein>
<dbReference type="AlphaFoldDB" id="A0A9X2X9P6"/>
<evidence type="ECO:0008006" key="3">
    <source>
        <dbReference type="Google" id="ProtNLM"/>
    </source>
</evidence>
<keyword evidence="2" id="KW-1185">Reference proteome</keyword>
<evidence type="ECO:0000313" key="1">
    <source>
        <dbReference type="EMBL" id="MCT8991044.1"/>
    </source>
</evidence>
<accession>A0A9X2X9P6</accession>